<name>A0A7G5N100_9FIRM</name>
<dbReference type="AlphaFoldDB" id="A0A7G5N100"/>
<accession>A0A7G5N100</accession>
<evidence type="ECO:0000313" key="2">
    <source>
        <dbReference type="Proteomes" id="UP000515789"/>
    </source>
</evidence>
<dbReference type="EMBL" id="CP039126">
    <property type="protein sequence ID" value="QMW80543.1"/>
    <property type="molecule type" value="Genomic_DNA"/>
</dbReference>
<protein>
    <submittedName>
        <fullName evidence="1">Uncharacterized protein</fullName>
    </submittedName>
</protein>
<dbReference type="GeneID" id="75054000"/>
<proteinExistence type="predicted"/>
<dbReference type="Proteomes" id="UP000515789">
    <property type="component" value="Chromosome"/>
</dbReference>
<organism evidence="1 2">
    <name type="scientific">Blautia producta</name>
    <dbReference type="NCBI Taxonomy" id="33035"/>
    <lineage>
        <taxon>Bacteria</taxon>
        <taxon>Bacillati</taxon>
        <taxon>Bacillota</taxon>
        <taxon>Clostridia</taxon>
        <taxon>Lachnospirales</taxon>
        <taxon>Lachnospiraceae</taxon>
        <taxon>Blautia</taxon>
    </lineage>
</organism>
<evidence type="ECO:0000313" key="1">
    <source>
        <dbReference type="EMBL" id="QMW80543.1"/>
    </source>
</evidence>
<sequence length="126" mass="14829">MNKSYAIWYIYDFRCTSCFLLEKASLGLSLVLALDGTIEFPEKYTFWINMVQENIEGDDGSMYCLGYFTTRESGKIQLLFTTKFPKPFEFHRGYYRFEIKIAYENQSPNEALDHGVVIGRRLFKIE</sequence>
<reference evidence="1 2" key="1">
    <citation type="submission" date="2019-04" db="EMBL/GenBank/DDBJ databases">
        <authorList>
            <person name="Schori C."/>
            <person name="Ahrens C."/>
        </authorList>
    </citation>
    <scope>NUCLEOTIDE SEQUENCE [LARGE SCALE GENOMIC DNA]</scope>
    <source>
        <strain evidence="1 2">DSM 2950</strain>
    </source>
</reference>
<gene>
    <name evidence="1" type="ORF">E5259_24770</name>
</gene>
<dbReference type="RefSeq" id="WP_018595238.1">
    <property type="nucleotide sequence ID" value="NZ_CABLBP010000020.1"/>
</dbReference>